<evidence type="ECO:0000313" key="19">
    <source>
        <dbReference type="Proteomes" id="UP000078237"/>
    </source>
</evidence>
<dbReference type="GO" id="GO:0032259">
    <property type="term" value="P:methylation"/>
    <property type="evidence" value="ECO:0007669"/>
    <property type="project" value="UniProtKB-KW"/>
</dbReference>
<evidence type="ECO:0000256" key="2">
    <source>
        <dbReference type="ARBA" id="ARBA00004167"/>
    </source>
</evidence>
<dbReference type="GO" id="GO:0005506">
    <property type="term" value="F:iron ion binding"/>
    <property type="evidence" value="ECO:0007669"/>
    <property type="project" value="InterPro"/>
</dbReference>
<dbReference type="InterPro" id="IPR050121">
    <property type="entry name" value="Cytochrome_P450_monoxygenase"/>
</dbReference>
<dbReference type="GO" id="GO:0016705">
    <property type="term" value="F:oxidoreductase activity, acting on paired donors, with incorporation or reduction of molecular oxygen"/>
    <property type="evidence" value="ECO:0007669"/>
    <property type="project" value="InterPro"/>
</dbReference>
<evidence type="ECO:0000256" key="7">
    <source>
        <dbReference type="ARBA" id="ARBA00022723"/>
    </source>
</evidence>
<dbReference type="Pfam" id="PF00067">
    <property type="entry name" value="p450"/>
    <property type="match status" value="1"/>
</dbReference>
<keyword evidence="19" id="KW-1185">Reference proteome</keyword>
<comment type="caution">
    <text evidence="18">The sequence shown here is derived from an EMBL/GenBank/DDBJ whole genome shotgun (WGS) entry which is preliminary data.</text>
</comment>
<dbReference type="Proteomes" id="UP000078237">
    <property type="component" value="Unassembled WGS sequence"/>
</dbReference>
<evidence type="ECO:0000256" key="15">
    <source>
        <dbReference type="ARBA" id="ARBA00079990"/>
    </source>
</evidence>
<keyword evidence="17" id="KW-0472">Membrane</keyword>
<protein>
    <recommendedName>
        <fullName evidence="14">Cytochrome P450 monooxygenase ABA1</fullName>
    </recommendedName>
    <alternativeName>
        <fullName evidence="15">Abscisic acid biosynthesis protein 1</fullName>
    </alternativeName>
    <alternativeName>
        <fullName evidence="13">Cytochrome P450 monooxygenase aba1</fullName>
    </alternativeName>
</protein>
<dbReference type="Gene3D" id="1.10.630.10">
    <property type="entry name" value="Cytochrome P450"/>
    <property type="match status" value="1"/>
</dbReference>
<dbReference type="SUPFAM" id="SSF48264">
    <property type="entry name" value="Cytochrome P450"/>
    <property type="match status" value="1"/>
</dbReference>
<evidence type="ECO:0000256" key="16">
    <source>
        <dbReference type="PIRSR" id="PIRSR602401-1"/>
    </source>
</evidence>
<keyword evidence="10 16" id="KW-0408">Iron</keyword>
<feature type="binding site" description="axial binding residue" evidence="16">
    <location>
        <position position="445"/>
    </location>
    <ligand>
        <name>heme</name>
        <dbReference type="ChEBI" id="CHEBI:30413"/>
    </ligand>
    <ligandPart>
        <name>Fe</name>
        <dbReference type="ChEBI" id="CHEBI:18248"/>
    </ligandPart>
</feature>
<evidence type="ECO:0000256" key="11">
    <source>
        <dbReference type="ARBA" id="ARBA00023026"/>
    </source>
</evidence>
<dbReference type="AlphaFoldDB" id="A0A175VTK3"/>
<keyword evidence="8 17" id="KW-1133">Transmembrane helix</keyword>
<keyword evidence="7 16" id="KW-0479">Metal-binding</keyword>
<keyword evidence="12" id="KW-0503">Monooxygenase</keyword>
<evidence type="ECO:0000256" key="8">
    <source>
        <dbReference type="ARBA" id="ARBA00022989"/>
    </source>
</evidence>
<evidence type="ECO:0000256" key="13">
    <source>
        <dbReference type="ARBA" id="ARBA00067672"/>
    </source>
</evidence>
<feature type="transmembrane region" description="Helical" evidence="17">
    <location>
        <begin position="12"/>
        <end position="30"/>
    </location>
</feature>
<evidence type="ECO:0000256" key="17">
    <source>
        <dbReference type="SAM" id="Phobius"/>
    </source>
</evidence>
<dbReference type="GO" id="GO:0008168">
    <property type="term" value="F:methyltransferase activity"/>
    <property type="evidence" value="ECO:0007669"/>
    <property type="project" value="UniProtKB-KW"/>
</dbReference>
<dbReference type="PRINTS" id="PR00463">
    <property type="entry name" value="EP450I"/>
</dbReference>
<evidence type="ECO:0000256" key="14">
    <source>
        <dbReference type="ARBA" id="ARBA00068222"/>
    </source>
</evidence>
<keyword evidence="5 16" id="KW-0349">Heme</keyword>
<evidence type="ECO:0000256" key="3">
    <source>
        <dbReference type="ARBA" id="ARBA00004972"/>
    </source>
</evidence>
<dbReference type="STRING" id="100816.A0A175VTK3"/>
<dbReference type="FunFam" id="1.10.630.10:FF:000076">
    <property type="entry name" value="Cytochrome P450 monooxygenase"/>
    <property type="match status" value="1"/>
</dbReference>
<comment type="similarity">
    <text evidence="4">Belongs to the cytochrome P450 family.</text>
</comment>
<evidence type="ECO:0000256" key="4">
    <source>
        <dbReference type="ARBA" id="ARBA00010617"/>
    </source>
</evidence>
<dbReference type="PANTHER" id="PTHR24305">
    <property type="entry name" value="CYTOCHROME P450"/>
    <property type="match status" value="1"/>
</dbReference>
<evidence type="ECO:0000313" key="18">
    <source>
        <dbReference type="EMBL" id="KXX74501.1"/>
    </source>
</evidence>
<evidence type="ECO:0000256" key="9">
    <source>
        <dbReference type="ARBA" id="ARBA00023002"/>
    </source>
</evidence>
<evidence type="ECO:0000256" key="5">
    <source>
        <dbReference type="ARBA" id="ARBA00022617"/>
    </source>
</evidence>
<dbReference type="EMBL" id="LCTW02000345">
    <property type="protein sequence ID" value="KXX74501.1"/>
    <property type="molecule type" value="Genomic_DNA"/>
</dbReference>
<dbReference type="InterPro" id="IPR002401">
    <property type="entry name" value="Cyt_P450_E_grp-I"/>
</dbReference>
<dbReference type="OrthoDB" id="1470350at2759"/>
<evidence type="ECO:0000256" key="6">
    <source>
        <dbReference type="ARBA" id="ARBA00022692"/>
    </source>
</evidence>
<comment type="pathway">
    <text evidence="3">Hormone biosynthesis.</text>
</comment>
<keyword evidence="9" id="KW-0560">Oxidoreductase</keyword>
<sequence length="503" mass="55971">MEILTEPKTTIIALGTALVAIFVLHTVVQWHRLSHVPGPFWAAFSKYWLIRTALEGQQPAAIKNVNDKYGSLVRIGPNELATDDPDVLRRIMAVRSAYTRGPWYDAWRLDPTRDNLFSMRDDAAHTHLRGKMVAGYSGKENLSMETTIEMRIAKFIELIETKYLSTSTQYRPMDFAQKTQYFTLDVISDLAFGQPLGYLEQDSDVYDYIKITGASIPAMMILGNMPALANLMQSPLLRWLLPKETDRLGFGAFIGVTKKVVAARFAPGATPQPDMLGSFIRHGLSQEEASGEALLQVVAGSDTSASTIRIVMLHLLANPPTYKKLQAEIDSAIASGKISSPIKDSEARQLPYLQAVIKEGLRILPPAGGAFFKEVPPGGDVIDGKYIPGGTQIATSPLAIHHSKKTFGDDAEVYRPERWLEAGGEQLARMQSTVDIVFHYGKWQCPGKTVALMEFNKIFVELLRRFDFSTIYPLKAAKISNAGVWMIEDFWVRITRREGQGSE</sequence>
<dbReference type="PRINTS" id="PR00385">
    <property type="entry name" value="P450"/>
</dbReference>
<evidence type="ECO:0000256" key="1">
    <source>
        <dbReference type="ARBA" id="ARBA00001971"/>
    </source>
</evidence>
<organism evidence="18 19">
    <name type="scientific">Madurella mycetomatis</name>
    <dbReference type="NCBI Taxonomy" id="100816"/>
    <lineage>
        <taxon>Eukaryota</taxon>
        <taxon>Fungi</taxon>
        <taxon>Dikarya</taxon>
        <taxon>Ascomycota</taxon>
        <taxon>Pezizomycotina</taxon>
        <taxon>Sordariomycetes</taxon>
        <taxon>Sordariomycetidae</taxon>
        <taxon>Sordariales</taxon>
        <taxon>Sordariales incertae sedis</taxon>
        <taxon>Madurella</taxon>
    </lineage>
</organism>
<proteinExistence type="inferred from homology"/>
<keyword evidence="11" id="KW-0843">Virulence</keyword>
<dbReference type="CDD" id="cd11060">
    <property type="entry name" value="CYP57A1-like"/>
    <property type="match status" value="1"/>
</dbReference>
<dbReference type="InterPro" id="IPR036396">
    <property type="entry name" value="Cyt_P450_sf"/>
</dbReference>
<dbReference type="GO" id="GO:0016020">
    <property type="term" value="C:membrane"/>
    <property type="evidence" value="ECO:0007669"/>
    <property type="project" value="UniProtKB-SubCell"/>
</dbReference>
<accession>A0A175VTK3</accession>
<comment type="cofactor">
    <cofactor evidence="1 16">
        <name>heme</name>
        <dbReference type="ChEBI" id="CHEBI:30413"/>
    </cofactor>
</comment>
<evidence type="ECO:0000256" key="10">
    <source>
        <dbReference type="ARBA" id="ARBA00023004"/>
    </source>
</evidence>
<name>A0A175VTK3_9PEZI</name>
<dbReference type="InterPro" id="IPR001128">
    <property type="entry name" value="Cyt_P450"/>
</dbReference>
<reference evidence="18 19" key="1">
    <citation type="journal article" date="2016" name="Genome Announc.">
        <title>Genome Sequence of Madurella mycetomatis mm55, Isolated from a Human Mycetoma Case in Sudan.</title>
        <authorList>
            <person name="Smit S."/>
            <person name="Derks M.F."/>
            <person name="Bervoets S."/>
            <person name="Fahal A."/>
            <person name="van Leeuwen W."/>
            <person name="van Belkum A."/>
            <person name="van de Sande W.W."/>
        </authorList>
    </citation>
    <scope>NUCLEOTIDE SEQUENCE [LARGE SCALE GENOMIC DNA]</scope>
    <source>
        <strain evidence="19">mm55</strain>
    </source>
</reference>
<evidence type="ECO:0000256" key="12">
    <source>
        <dbReference type="ARBA" id="ARBA00023033"/>
    </source>
</evidence>
<dbReference type="PANTHER" id="PTHR24305:SF168">
    <property type="entry name" value="P450, PUTATIVE (EUROFUNG)-RELATED"/>
    <property type="match status" value="1"/>
</dbReference>
<comment type="subcellular location">
    <subcellularLocation>
        <location evidence="2">Membrane</location>
        <topology evidence="2">Single-pass membrane protein</topology>
    </subcellularLocation>
</comment>
<gene>
    <name evidence="18" type="ORF">MMYC01_208715</name>
</gene>
<dbReference type="GO" id="GO:0020037">
    <property type="term" value="F:heme binding"/>
    <property type="evidence" value="ECO:0007669"/>
    <property type="project" value="InterPro"/>
</dbReference>
<dbReference type="GO" id="GO:0004497">
    <property type="term" value="F:monooxygenase activity"/>
    <property type="evidence" value="ECO:0007669"/>
    <property type="project" value="UniProtKB-KW"/>
</dbReference>
<dbReference type="VEuPathDB" id="FungiDB:MMYC01_208715"/>
<keyword evidence="6 17" id="KW-0812">Transmembrane</keyword>